<evidence type="ECO:0000256" key="14">
    <source>
        <dbReference type="SAM" id="MobiDB-lite"/>
    </source>
</evidence>
<feature type="compositionally biased region" description="Polar residues" evidence="14">
    <location>
        <begin position="34"/>
        <end position="57"/>
    </location>
</feature>
<evidence type="ECO:0000256" key="12">
    <source>
        <dbReference type="ARBA" id="ARBA00049862"/>
    </source>
</evidence>
<keyword evidence="7" id="KW-0333">Golgi apparatus</keyword>
<keyword evidence="8" id="KW-0472">Membrane</keyword>
<protein>
    <recommendedName>
        <fullName evidence="13">Sulfotransferase</fullName>
        <ecNumber evidence="13">2.8.2.-</ecNumber>
    </recommendedName>
</protein>
<evidence type="ECO:0000313" key="18">
    <source>
        <dbReference type="EMBL" id="KAK0140975.1"/>
    </source>
</evidence>
<dbReference type="PANTHER" id="PTHR10704">
    <property type="entry name" value="CARBOHYDRATE SULFOTRANSFERASE"/>
    <property type="match status" value="1"/>
</dbReference>
<reference evidence="18" key="1">
    <citation type="journal article" date="2023" name="Front. Mar. Sci.">
        <title>A new Merluccius polli reference genome to investigate the effects of global change in West African waters.</title>
        <authorList>
            <person name="Mateo J.L."/>
            <person name="Blanco-Fernandez C."/>
            <person name="Garcia-Vazquez E."/>
            <person name="Machado-Schiaffino G."/>
        </authorList>
    </citation>
    <scope>NUCLEOTIDE SEQUENCE</scope>
    <source>
        <strain evidence="18">C29</strain>
        <tissue evidence="18">Fin</tissue>
    </source>
</reference>
<evidence type="ECO:0000313" key="17">
    <source>
        <dbReference type="EMBL" id="KAK0133875.1"/>
    </source>
</evidence>
<proteinExistence type="inferred from homology"/>
<dbReference type="PANTHER" id="PTHR10704:SF73">
    <property type="entry name" value="SULFOTRANSFERASE"/>
    <property type="match status" value="1"/>
</dbReference>
<dbReference type="EC" id="2.8.2.-" evidence="13"/>
<evidence type="ECO:0000313" key="19">
    <source>
        <dbReference type="Proteomes" id="UP001174136"/>
    </source>
</evidence>
<feature type="region of interest" description="Disordered" evidence="14">
    <location>
        <begin position="30"/>
        <end position="66"/>
    </location>
</feature>
<comment type="catalytic activity">
    <reaction evidence="11">
        <text>3'-phosphoadenylyl sulfate + keratan = adenosine 3',5'-bisphosphate + keratan 6'-sulfate.</text>
        <dbReference type="EC" id="2.8.2.21"/>
    </reaction>
</comment>
<keyword evidence="9" id="KW-0325">Glycoprotein</keyword>
<dbReference type="SUPFAM" id="SSF52540">
    <property type="entry name" value="P-loop containing nucleoside triphosphate hydrolases"/>
    <property type="match status" value="1"/>
</dbReference>
<keyword evidence="15" id="KW-0732">Signal</keyword>
<dbReference type="FunFam" id="3.40.50.300:FF:000938">
    <property type="entry name" value="Sulfotransferase"/>
    <property type="match status" value="1"/>
</dbReference>
<dbReference type="InterPro" id="IPR016469">
    <property type="entry name" value="Carbohydrate_sulfotransferase"/>
</dbReference>
<dbReference type="GO" id="GO:0000139">
    <property type="term" value="C:Golgi membrane"/>
    <property type="evidence" value="ECO:0007669"/>
    <property type="project" value="UniProtKB-SubCell"/>
</dbReference>
<evidence type="ECO:0000256" key="15">
    <source>
        <dbReference type="SAM" id="SignalP"/>
    </source>
</evidence>
<comment type="similarity">
    <text evidence="2">Belongs to the sulfotransferase 1 family. Gal/GlcNAc/GalNAc subfamily.</text>
</comment>
<evidence type="ECO:0000256" key="3">
    <source>
        <dbReference type="ARBA" id="ARBA00022679"/>
    </source>
</evidence>
<dbReference type="Pfam" id="PF00685">
    <property type="entry name" value="Sulfotransfer_1"/>
    <property type="match status" value="1"/>
</dbReference>
<comment type="caution">
    <text evidence="18">The sequence shown here is derived from an EMBL/GenBank/DDBJ whole genome shotgun (WGS) entry which is preliminary data.</text>
</comment>
<feature type="signal peptide" evidence="15">
    <location>
        <begin position="1"/>
        <end position="22"/>
    </location>
</feature>
<feature type="chain" id="PRO_5041589255" description="Sulfotransferase" evidence="15">
    <location>
        <begin position="23"/>
        <end position="425"/>
    </location>
</feature>
<feature type="domain" description="Sulfotransferase" evidence="16">
    <location>
        <begin position="78"/>
        <end position="396"/>
    </location>
</feature>
<dbReference type="PIRSF" id="PIRSF005883">
    <property type="entry name" value="Carbohydrate_sulfotransferase"/>
    <property type="match status" value="1"/>
</dbReference>
<evidence type="ECO:0000256" key="7">
    <source>
        <dbReference type="ARBA" id="ARBA00023034"/>
    </source>
</evidence>
<dbReference type="GO" id="GO:0006790">
    <property type="term" value="P:sulfur compound metabolic process"/>
    <property type="evidence" value="ECO:0007669"/>
    <property type="project" value="TreeGrafter"/>
</dbReference>
<keyword evidence="3 13" id="KW-0808">Transferase</keyword>
<dbReference type="Gene3D" id="3.40.50.300">
    <property type="entry name" value="P-loop containing nucleotide triphosphate hydrolases"/>
    <property type="match status" value="1"/>
</dbReference>
<dbReference type="EMBL" id="JAOPHQ010005796">
    <property type="protein sequence ID" value="KAK0133875.1"/>
    <property type="molecule type" value="Genomic_DNA"/>
</dbReference>
<accession>A0AA47NXK7</accession>
<dbReference type="InterPro" id="IPR051135">
    <property type="entry name" value="Gal/GlcNAc/GalNAc_ST"/>
</dbReference>
<comment type="catalytic activity">
    <reaction evidence="12">
        <text>chondroitin beta-D-glucuronate + n 3'-phosphoadenylyl sulfate = chondroitin 6'-sulfate + n adenosine 3',5'-bisphosphate + n H(+)</text>
        <dbReference type="Rhea" id="RHEA:11108"/>
        <dbReference type="Rhea" id="RHEA-COMP:9827"/>
        <dbReference type="Rhea" id="RHEA-COMP:9828"/>
        <dbReference type="ChEBI" id="CHEBI:15378"/>
        <dbReference type="ChEBI" id="CHEBI:57652"/>
        <dbReference type="ChEBI" id="CHEBI:58339"/>
        <dbReference type="ChEBI" id="CHEBI:58343"/>
        <dbReference type="ChEBI" id="CHEBI:62065"/>
        <dbReference type="EC" id="2.8.2.17"/>
    </reaction>
    <physiologicalReaction direction="left-to-right" evidence="12">
        <dbReference type="Rhea" id="RHEA:11109"/>
    </physiologicalReaction>
</comment>
<evidence type="ECO:0000256" key="13">
    <source>
        <dbReference type="RuleBase" id="RU361155"/>
    </source>
</evidence>
<gene>
    <name evidence="18" type="primary">CHST3_1</name>
    <name evidence="17" type="synonym">CHST3_2</name>
    <name evidence="18" type="ORF">N1851_022016</name>
    <name evidence="17" type="ORF">N1851_030590</name>
</gene>
<evidence type="ECO:0000256" key="6">
    <source>
        <dbReference type="ARBA" id="ARBA00022989"/>
    </source>
</evidence>
<keyword evidence="10" id="KW-0119">Carbohydrate metabolism</keyword>
<evidence type="ECO:0000256" key="11">
    <source>
        <dbReference type="ARBA" id="ARBA00036278"/>
    </source>
</evidence>
<dbReference type="GO" id="GO:0008459">
    <property type="term" value="F:chondroitin 6-sulfotransferase activity"/>
    <property type="evidence" value="ECO:0007669"/>
    <property type="project" value="UniProtKB-EC"/>
</dbReference>
<dbReference type="GO" id="GO:0006044">
    <property type="term" value="P:N-acetylglucosamine metabolic process"/>
    <property type="evidence" value="ECO:0007669"/>
    <property type="project" value="TreeGrafter"/>
</dbReference>
<evidence type="ECO:0000256" key="4">
    <source>
        <dbReference type="ARBA" id="ARBA00022692"/>
    </source>
</evidence>
<name>A0AA47NXK7_MERPO</name>
<dbReference type="GO" id="GO:0005975">
    <property type="term" value="P:carbohydrate metabolic process"/>
    <property type="evidence" value="ECO:0007669"/>
    <property type="project" value="InterPro"/>
</dbReference>
<dbReference type="AlphaFoldDB" id="A0AA47NXK7"/>
<dbReference type="GO" id="GO:0001517">
    <property type="term" value="F:N-acetylglucosamine 6-O-sulfotransferase activity"/>
    <property type="evidence" value="ECO:0007669"/>
    <property type="project" value="TreeGrafter"/>
</dbReference>
<evidence type="ECO:0000256" key="5">
    <source>
        <dbReference type="ARBA" id="ARBA00022968"/>
    </source>
</evidence>
<organism evidence="18 19">
    <name type="scientific">Merluccius polli</name>
    <name type="common">Benguela hake</name>
    <name type="synonym">Merluccius cadenati</name>
    <dbReference type="NCBI Taxonomy" id="89951"/>
    <lineage>
        <taxon>Eukaryota</taxon>
        <taxon>Metazoa</taxon>
        <taxon>Chordata</taxon>
        <taxon>Craniata</taxon>
        <taxon>Vertebrata</taxon>
        <taxon>Euteleostomi</taxon>
        <taxon>Actinopterygii</taxon>
        <taxon>Neopterygii</taxon>
        <taxon>Teleostei</taxon>
        <taxon>Neoteleostei</taxon>
        <taxon>Acanthomorphata</taxon>
        <taxon>Zeiogadaria</taxon>
        <taxon>Gadariae</taxon>
        <taxon>Gadiformes</taxon>
        <taxon>Gadoidei</taxon>
        <taxon>Merlucciidae</taxon>
        <taxon>Merluccius</taxon>
    </lineage>
</organism>
<dbReference type="Proteomes" id="UP001174136">
    <property type="component" value="Unassembled WGS sequence"/>
</dbReference>
<evidence type="ECO:0000256" key="8">
    <source>
        <dbReference type="ARBA" id="ARBA00023136"/>
    </source>
</evidence>
<evidence type="ECO:0000256" key="2">
    <source>
        <dbReference type="ARBA" id="ARBA00005530"/>
    </source>
</evidence>
<evidence type="ECO:0000256" key="1">
    <source>
        <dbReference type="ARBA" id="ARBA00004323"/>
    </source>
</evidence>
<evidence type="ECO:0000256" key="9">
    <source>
        <dbReference type="ARBA" id="ARBA00023180"/>
    </source>
</evidence>
<evidence type="ECO:0000259" key="16">
    <source>
        <dbReference type="Pfam" id="PF00685"/>
    </source>
</evidence>
<evidence type="ECO:0000256" key="10">
    <source>
        <dbReference type="ARBA" id="ARBA00023277"/>
    </source>
</evidence>
<dbReference type="EMBL" id="JAOPHQ010003991">
    <property type="protein sequence ID" value="KAK0140975.1"/>
    <property type="molecule type" value="Genomic_DNA"/>
</dbReference>
<comment type="subcellular location">
    <subcellularLocation>
        <location evidence="1">Golgi apparatus membrane</location>
        <topology evidence="1">Single-pass type II membrane protein</topology>
    </subcellularLocation>
</comment>
<dbReference type="InterPro" id="IPR027417">
    <property type="entry name" value="P-loop_NTPase"/>
</dbReference>
<keyword evidence="4" id="KW-0812">Transmembrane</keyword>
<keyword evidence="6" id="KW-1133">Transmembrane helix</keyword>
<keyword evidence="5" id="KW-0735">Signal-anchor</keyword>
<keyword evidence="19" id="KW-1185">Reference proteome</keyword>
<dbReference type="GO" id="GO:0045130">
    <property type="term" value="F:keratan sulfotransferase activity"/>
    <property type="evidence" value="ECO:0007669"/>
    <property type="project" value="UniProtKB-EC"/>
</dbReference>
<dbReference type="InterPro" id="IPR000863">
    <property type="entry name" value="Sulfotransferase_dom"/>
</dbReference>
<sequence length="425" mass="48711">MKTKYAIVFIFIVALVIIEKESNILSRVSDKLTQRQTPLQTSSTPLYENDTTQNVLTEDQESREEEAMGNYNASDRHKHILLMATTRSGSSFVGEFFNQHGGNMFYLFEPLWHIERMLSDTADSGNVTGLTEMYRDVLQGLFLCDFSSLEKYISPAPQDHVTAALFRRESSSSLCETSVCSPIVKDVFERYHCRSRRCGPLNLTLAAESCLSKKHHAIKTVRVRQLDTLRSLVEDPRLDVTVIQLVRDPRAVLASRMVAFSAQYQTWNSWAQEGDVPEDVEQVKRFKGTCDQIRMSAELGLGQPGWLKRRYMLVRYEDIAHFPMQKAEEMYKFTGIPFSTQAKNWILKNTQTTRGASGVYSTQKNSSEQAEKWRFRIPFKLAQVVQKLCGPTMKMFGYKFVDSETALLNRSLSLLEERQFDFSQG</sequence>